<dbReference type="SUPFAM" id="SSF57667">
    <property type="entry name" value="beta-beta-alpha zinc fingers"/>
    <property type="match status" value="4"/>
</dbReference>
<keyword evidence="10" id="KW-1185">Reference proteome</keyword>
<evidence type="ECO:0000313" key="10">
    <source>
        <dbReference type="Proteomes" id="UP001148018"/>
    </source>
</evidence>
<proteinExistence type="inferred from homology"/>
<feature type="compositionally biased region" description="Polar residues" evidence="7">
    <location>
        <begin position="44"/>
        <end position="74"/>
    </location>
</feature>
<feature type="compositionally biased region" description="Polar residues" evidence="7">
    <location>
        <begin position="91"/>
        <end position="100"/>
    </location>
</feature>
<evidence type="ECO:0000256" key="3">
    <source>
        <dbReference type="ARBA" id="ARBA00022737"/>
    </source>
</evidence>
<dbReference type="AlphaFoldDB" id="A0A9Q0E4U2"/>
<feature type="domain" description="C2H2-type" evidence="8">
    <location>
        <begin position="477"/>
        <end position="504"/>
    </location>
</feature>
<dbReference type="FunFam" id="3.30.160.60:FF:000100">
    <property type="entry name" value="Zinc finger 45-like"/>
    <property type="match status" value="1"/>
</dbReference>
<feature type="domain" description="C2H2-type" evidence="8">
    <location>
        <begin position="298"/>
        <end position="325"/>
    </location>
</feature>
<evidence type="ECO:0000256" key="7">
    <source>
        <dbReference type="SAM" id="MobiDB-lite"/>
    </source>
</evidence>
<dbReference type="EMBL" id="JANIIK010000109">
    <property type="protein sequence ID" value="KAJ3598067.1"/>
    <property type="molecule type" value="Genomic_DNA"/>
</dbReference>
<evidence type="ECO:0000256" key="5">
    <source>
        <dbReference type="ARBA" id="ARBA00022833"/>
    </source>
</evidence>
<feature type="domain" description="C2H2-type" evidence="8">
    <location>
        <begin position="411"/>
        <end position="438"/>
    </location>
</feature>
<evidence type="ECO:0000256" key="6">
    <source>
        <dbReference type="PROSITE-ProRule" id="PRU00042"/>
    </source>
</evidence>
<name>A0A9Q0E4U2_9TELE</name>
<feature type="domain" description="C2H2-type" evidence="8">
    <location>
        <begin position="203"/>
        <end position="230"/>
    </location>
</feature>
<dbReference type="Pfam" id="PF00096">
    <property type="entry name" value="zf-C2H2"/>
    <property type="match status" value="5"/>
</dbReference>
<evidence type="ECO:0000313" key="9">
    <source>
        <dbReference type="EMBL" id="KAJ3598067.1"/>
    </source>
</evidence>
<dbReference type="InterPro" id="IPR050752">
    <property type="entry name" value="C2H2-ZF_domain"/>
</dbReference>
<keyword evidence="5" id="KW-0862">Zinc</keyword>
<feature type="compositionally biased region" description="Basic and acidic residues" evidence="7">
    <location>
        <begin position="12"/>
        <end position="29"/>
    </location>
</feature>
<dbReference type="FunFam" id="3.30.160.60:FF:002343">
    <property type="entry name" value="Zinc finger protein 33A"/>
    <property type="match status" value="1"/>
</dbReference>
<dbReference type="PANTHER" id="PTHR24384">
    <property type="entry name" value="FINGER PUTATIVE TRANSCRIPTION FACTOR FAMILY-RELATED"/>
    <property type="match status" value="1"/>
</dbReference>
<accession>A0A9Q0E4U2</accession>
<dbReference type="Gene3D" id="3.30.160.60">
    <property type="entry name" value="Classic Zinc Finger"/>
    <property type="match status" value="6"/>
</dbReference>
<sequence>MRLHGGNMAAVDESHFPTEQKCTHDEKTGPGEVVRMCRSECNATQIDNATSGSSSDRPVDSQQDTRASSANTVSPAACVWKPPAGDATRTGPDQDNQTSPEAHIPCNVTHRTPMSGDERGDGEARDVHCDLNFTKLLVQPDNMSDVDMEKADKIKDSPDDKSHERDTLNGLEEDIGIEGTGNSVDSKTGDKVDAITKCKNVNLQCKDCGKRFNRRETLNLHRHFHAHNDPTPLTCKECDLTFQDRSSFIKHRKAHKEKKQEMIGSQRSRFTCAHCGKCFSKVEKLRGHNCNKFPDKPYHCPLCRREFQFKVAIPKHMQTHSLENIFQCQECNKHFSDGTAFHSHQRSHAALKPYECPECGMAFKHYSVMEDHRRRHTDGMPSHNCNICGKTFKYSSLLHQHQYLHTGQKPFCCPECGKTFAFAQNMKAHYRQHRLSTTTPLVPAYRPSKKEPVPSHEPAPGLGKENTGQSVKLRPVYNCPLCPLKFDIPAKLRTHMLIHEAESEKLENAPIKGTYELMNSEKGYNCPQDLIFHIVHVGLMKRELKNHAEAYRDLGDRTGTTVATK</sequence>
<feature type="domain" description="C2H2-type" evidence="8">
    <location>
        <begin position="270"/>
        <end position="297"/>
    </location>
</feature>
<keyword evidence="4 6" id="KW-0863">Zinc-finger</keyword>
<feature type="domain" description="C2H2-type" evidence="8">
    <location>
        <begin position="354"/>
        <end position="381"/>
    </location>
</feature>
<dbReference type="Proteomes" id="UP001148018">
    <property type="component" value="Unassembled WGS sequence"/>
</dbReference>
<dbReference type="GO" id="GO:0000981">
    <property type="term" value="F:DNA-binding transcription factor activity, RNA polymerase II-specific"/>
    <property type="evidence" value="ECO:0007669"/>
    <property type="project" value="TreeGrafter"/>
</dbReference>
<evidence type="ECO:0000256" key="2">
    <source>
        <dbReference type="ARBA" id="ARBA00022723"/>
    </source>
</evidence>
<organism evidence="9 10">
    <name type="scientific">Muraenolepis orangiensis</name>
    <name type="common">Patagonian moray cod</name>
    <dbReference type="NCBI Taxonomy" id="630683"/>
    <lineage>
        <taxon>Eukaryota</taxon>
        <taxon>Metazoa</taxon>
        <taxon>Chordata</taxon>
        <taxon>Craniata</taxon>
        <taxon>Vertebrata</taxon>
        <taxon>Euteleostomi</taxon>
        <taxon>Actinopterygii</taxon>
        <taxon>Neopterygii</taxon>
        <taxon>Teleostei</taxon>
        <taxon>Neoteleostei</taxon>
        <taxon>Acanthomorphata</taxon>
        <taxon>Zeiogadaria</taxon>
        <taxon>Gadariae</taxon>
        <taxon>Gadiformes</taxon>
        <taxon>Muraenolepidoidei</taxon>
        <taxon>Muraenolepididae</taxon>
        <taxon>Muraenolepis</taxon>
    </lineage>
</organism>
<dbReference type="PROSITE" id="PS50157">
    <property type="entry name" value="ZINC_FINGER_C2H2_2"/>
    <property type="match status" value="9"/>
</dbReference>
<evidence type="ECO:0000259" key="8">
    <source>
        <dbReference type="PROSITE" id="PS50157"/>
    </source>
</evidence>
<dbReference type="OrthoDB" id="8117402at2759"/>
<dbReference type="GO" id="GO:0000978">
    <property type="term" value="F:RNA polymerase II cis-regulatory region sequence-specific DNA binding"/>
    <property type="evidence" value="ECO:0007669"/>
    <property type="project" value="TreeGrafter"/>
</dbReference>
<dbReference type="PANTHER" id="PTHR24384:SF218">
    <property type="entry name" value="ZINC FINGER PROTEIN 502"/>
    <property type="match status" value="1"/>
</dbReference>
<keyword evidence="3" id="KW-0677">Repeat</keyword>
<dbReference type="PROSITE" id="PS00028">
    <property type="entry name" value="ZINC_FINGER_C2H2_1"/>
    <property type="match status" value="7"/>
</dbReference>
<dbReference type="GO" id="GO:0008270">
    <property type="term" value="F:zinc ion binding"/>
    <property type="evidence" value="ECO:0007669"/>
    <property type="project" value="UniProtKB-KW"/>
</dbReference>
<feature type="domain" description="C2H2-type" evidence="8">
    <location>
        <begin position="326"/>
        <end position="353"/>
    </location>
</feature>
<evidence type="ECO:0000256" key="4">
    <source>
        <dbReference type="ARBA" id="ARBA00022771"/>
    </source>
</evidence>
<dbReference type="SMART" id="SM00355">
    <property type="entry name" value="ZnF_C2H2"/>
    <property type="match status" value="9"/>
</dbReference>
<reference evidence="9" key="1">
    <citation type="submission" date="2022-07" db="EMBL/GenBank/DDBJ databases">
        <title>Chromosome-level genome of Muraenolepis orangiensis.</title>
        <authorList>
            <person name="Kim J."/>
        </authorList>
    </citation>
    <scope>NUCLEOTIDE SEQUENCE</scope>
    <source>
        <strain evidence="9">KU_S4_2022</strain>
        <tissue evidence="9">Muscle</tissue>
    </source>
</reference>
<feature type="domain" description="C2H2-type" evidence="8">
    <location>
        <begin position="383"/>
        <end position="410"/>
    </location>
</feature>
<feature type="region of interest" description="Disordered" evidence="7">
    <location>
        <begin position="44"/>
        <end position="123"/>
    </location>
</feature>
<comment type="similarity">
    <text evidence="1">Belongs to the krueppel C2H2-type zinc-finger protein family.</text>
</comment>
<feature type="domain" description="C2H2-type" evidence="8">
    <location>
        <begin position="233"/>
        <end position="260"/>
    </location>
</feature>
<dbReference type="InterPro" id="IPR013087">
    <property type="entry name" value="Znf_C2H2_type"/>
</dbReference>
<feature type="region of interest" description="Disordered" evidence="7">
    <location>
        <begin position="1"/>
        <end position="30"/>
    </location>
</feature>
<keyword evidence="2" id="KW-0479">Metal-binding</keyword>
<dbReference type="InterPro" id="IPR036236">
    <property type="entry name" value="Znf_C2H2_sf"/>
</dbReference>
<evidence type="ECO:0000256" key="1">
    <source>
        <dbReference type="ARBA" id="ARBA00006991"/>
    </source>
</evidence>
<comment type="caution">
    <text evidence="9">The sequence shown here is derived from an EMBL/GenBank/DDBJ whole genome shotgun (WGS) entry which is preliminary data.</text>
</comment>
<protein>
    <recommendedName>
        <fullName evidence="8">C2H2-type domain-containing protein</fullName>
    </recommendedName>
</protein>
<feature type="region of interest" description="Disordered" evidence="7">
    <location>
        <begin position="442"/>
        <end position="467"/>
    </location>
</feature>
<gene>
    <name evidence="9" type="ORF">NHX12_001581</name>
</gene>